<accession>A0AA35UL85</accession>
<dbReference type="AlphaFoldDB" id="A0AA35UL85"/>
<reference evidence="1" key="1">
    <citation type="submission" date="2023-04" db="EMBL/GenBank/DDBJ databases">
        <authorList>
            <person name="Vijverberg K."/>
            <person name="Xiong W."/>
            <person name="Schranz E."/>
        </authorList>
    </citation>
    <scope>NUCLEOTIDE SEQUENCE</scope>
</reference>
<proteinExistence type="predicted"/>
<dbReference type="EMBL" id="OX465086">
    <property type="protein sequence ID" value="CAI9259204.1"/>
    <property type="molecule type" value="Genomic_DNA"/>
</dbReference>
<evidence type="ECO:0000313" key="2">
    <source>
        <dbReference type="Proteomes" id="UP001177003"/>
    </source>
</evidence>
<organism evidence="1 2">
    <name type="scientific">Lactuca saligna</name>
    <name type="common">Willowleaf lettuce</name>
    <dbReference type="NCBI Taxonomy" id="75948"/>
    <lineage>
        <taxon>Eukaryota</taxon>
        <taxon>Viridiplantae</taxon>
        <taxon>Streptophyta</taxon>
        <taxon>Embryophyta</taxon>
        <taxon>Tracheophyta</taxon>
        <taxon>Spermatophyta</taxon>
        <taxon>Magnoliopsida</taxon>
        <taxon>eudicotyledons</taxon>
        <taxon>Gunneridae</taxon>
        <taxon>Pentapetalae</taxon>
        <taxon>asterids</taxon>
        <taxon>campanulids</taxon>
        <taxon>Asterales</taxon>
        <taxon>Asteraceae</taxon>
        <taxon>Cichorioideae</taxon>
        <taxon>Cichorieae</taxon>
        <taxon>Lactucinae</taxon>
        <taxon>Lactuca</taxon>
    </lineage>
</organism>
<keyword evidence="2" id="KW-1185">Reference proteome</keyword>
<evidence type="ECO:0000313" key="1">
    <source>
        <dbReference type="EMBL" id="CAI9259204.1"/>
    </source>
</evidence>
<sequence>MNTTDFNKSLMFVINFIREIADLLEVAHARLHESYVLDERVQLYMANNVDDLDVQALHNTFEKAVIDDQSMQDNISFMLGSIHKRIRKYKRNMKDTPAL</sequence>
<dbReference type="Proteomes" id="UP001177003">
    <property type="component" value="Chromosome 0"/>
</dbReference>
<name>A0AA35UL85_LACSI</name>
<protein>
    <submittedName>
        <fullName evidence="1">Uncharacterized protein</fullName>
    </submittedName>
</protein>
<gene>
    <name evidence="1" type="ORF">LSALG_LOCUS109</name>
</gene>